<dbReference type="eggNOG" id="KOG0304">
    <property type="taxonomic scope" value="Eukaryota"/>
</dbReference>
<dbReference type="OMA" id="RMAADCL"/>
<evidence type="ECO:0000256" key="14">
    <source>
        <dbReference type="ARBA" id="ARBA00023015"/>
    </source>
</evidence>
<sequence>MAAAVRSVWADNFAAESAILRAVAPRAVYAAINVQYPGCVVSASAAAGDRRCYYDLTAEERYKVVRANADELKPLQLGLAVRTADGGRFAWEFNLNEFDLAADGDMCEPGSVDYLRRRGMDFNALPWSGVGAASLGRLLWSSGLLAARPSWATFAGAYHVAYFARILMLAVAVAGGGGAARRLPADVGGFEEMVRSLLGHHVYDVRLLRGPLADVARQLGAAVPADAAAAGLAGAGALMALQAFEALREQCRGVMPHRGVLCGIQAN</sequence>
<evidence type="ECO:0000256" key="10">
    <source>
        <dbReference type="ARBA" id="ARBA00022723"/>
    </source>
</evidence>
<dbReference type="GO" id="GO:0046872">
    <property type="term" value="F:metal ion binding"/>
    <property type="evidence" value="ECO:0007669"/>
    <property type="project" value="UniProtKB-KW"/>
</dbReference>
<evidence type="ECO:0000256" key="11">
    <source>
        <dbReference type="ARBA" id="ARBA00022801"/>
    </source>
</evidence>
<protein>
    <recommendedName>
        <fullName evidence="7">poly(A)-specific ribonuclease</fullName>
        <ecNumber evidence="7">3.1.13.4</ecNumber>
    </recommendedName>
</protein>
<dbReference type="Proteomes" id="UP000007306">
    <property type="component" value="Chromosome 6"/>
</dbReference>
<dbReference type="Gene3D" id="3.30.420.10">
    <property type="entry name" value="Ribonuclease H-like superfamily/Ribonuclease H"/>
    <property type="match status" value="1"/>
</dbReference>
<dbReference type="Gramene" id="ORGLA06G0145100.1">
    <property type="protein sequence ID" value="ORGLA06G0145100.1"/>
    <property type="gene ID" value="ORGLA06G0145100"/>
</dbReference>
<dbReference type="InterPro" id="IPR006941">
    <property type="entry name" value="RNase_CAF1"/>
</dbReference>
<keyword evidence="16" id="KW-0539">Nucleus</keyword>
<organism evidence="18 19">
    <name type="scientific">Oryza glaberrima</name>
    <name type="common">African rice</name>
    <dbReference type="NCBI Taxonomy" id="4538"/>
    <lineage>
        <taxon>Eukaryota</taxon>
        <taxon>Viridiplantae</taxon>
        <taxon>Streptophyta</taxon>
        <taxon>Embryophyta</taxon>
        <taxon>Tracheophyta</taxon>
        <taxon>Spermatophyta</taxon>
        <taxon>Magnoliopsida</taxon>
        <taxon>Liliopsida</taxon>
        <taxon>Poales</taxon>
        <taxon>Poaceae</taxon>
        <taxon>BOP clade</taxon>
        <taxon>Oryzoideae</taxon>
        <taxon>Oryzeae</taxon>
        <taxon>Oryzinae</taxon>
        <taxon>Oryza</taxon>
    </lineage>
</organism>
<comment type="cofactor">
    <cofactor evidence="2">
        <name>a divalent metal cation</name>
        <dbReference type="ChEBI" id="CHEBI:60240"/>
    </cofactor>
</comment>
<evidence type="ECO:0000256" key="13">
    <source>
        <dbReference type="ARBA" id="ARBA00022884"/>
    </source>
</evidence>
<keyword evidence="11" id="KW-0378">Hydrolase</keyword>
<reference evidence="18" key="1">
    <citation type="submission" date="2015-06" db="UniProtKB">
        <authorList>
            <consortium name="EnsemblPlants"/>
        </authorList>
    </citation>
    <scope>IDENTIFICATION</scope>
</reference>
<evidence type="ECO:0000313" key="18">
    <source>
        <dbReference type="EnsemblPlants" id="ORGLA06G0145100.1"/>
    </source>
</evidence>
<dbReference type="EC" id="3.1.13.4" evidence="7"/>
<evidence type="ECO:0000256" key="1">
    <source>
        <dbReference type="ARBA" id="ARBA00001663"/>
    </source>
</evidence>
<evidence type="ECO:0000256" key="2">
    <source>
        <dbReference type="ARBA" id="ARBA00001968"/>
    </source>
</evidence>
<comment type="similarity">
    <text evidence="5">Belongs to the CAF1 family.</text>
</comment>
<dbReference type="HOGENOM" id="CLU_027974_1_0_1"/>
<comment type="catalytic activity">
    <reaction evidence="1">
        <text>Exonucleolytic cleavage of poly(A) to 5'-AMP.</text>
        <dbReference type="EC" id="3.1.13.4"/>
    </reaction>
</comment>
<dbReference type="InterPro" id="IPR039637">
    <property type="entry name" value="CNOT7/CNOT8/Pop2"/>
</dbReference>
<evidence type="ECO:0000256" key="5">
    <source>
        <dbReference type="ARBA" id="ARBA00008372"/>
    </source>
</evidence>
<dbReference type="GO" id="GO:0005634">
    <property type="term" value="C:nucleus"/>
    <property type="evidence" value="ECO:0007669"/>
    <property type="project" value="UniProtKB-SubCell"/>
</dbReference>
<evidence type="ECO:0000256" key="16">
    <source>
        <dbReference type="ARBA" id="ARBA00023242"/>
    </source>
</evidence>
<reference evidence="18 19" key="2">
    <citation type="submission" date="2018-04" db="EMBL/GenBank/DDBJ databases">
        <title>OglaRS2 (Oryza glaberrima Reference Sequence Version 2).</title>
        <authorList>
            <person name="Zhang J."/>
            <person name="Kudrna D."/>
            <person name="Lee S."/>
            <person name="Talag J."/>
            <person name="Rajasekar S."/>
            <person name="Wing R.A."/>
        </authorList>
    </citation>
    <scope>NUCLEOTIDE SEQUENCE [LARGE SCALE GENOMIC DNA]</scope>
    <source>
        <strain evidence="18 19">cv. IRGC 96717</strain>
    </source>
</reference>
<dbReference type="GO" id="GO:0003723">
    <property type="term" value="F:RNA binding"/>
    <property type="evidence" value="ECO:0007669"/>
    <property type="project" value="UniProtKB-KW"/>
</dbReference>
<keyword evidence="15" id="KW-0804">Transcription</keyword>
<dbReference type="InterPro" id="IPR012337">
    <property type="entry name" value="RNaseH-like_sf"/>
</dbReference>
<name>I1Q2T8_ORYGL</name>
<dbReference type="EnsemblPlants" id="ORGLA06G0145100.1">
    <property type="protein sequence ID" value="ORGLA06G0145100.1"/>
    <property type="gene ID" value="ORGLA06G0145100"/>
</dbReference>
<keyword evidence="8" id="KW-0963">Cytoplasm</keyword>
<dbReference type="Pfam" id="PF04857">
    <property type="entry name" value="CAF1"/>
    <property type="match status" value="1"/>
</dbReference>
<evidence type="ECO:0000256" key="8">
    <source>
        <dbReference type="ARBA" id="ARBA00022490"/>
    </source>
</evidence>
<keyword evidence="12" id="KW-0269">Exonuclease</keyword>
<evidence type="ECO:0000256" key="7">
    <source>
        <dbReference type="ARBA" id="ARBA00012161"/>
    </source>
</evidence>
<dbReference type="FunFam" id="3.30.420.10:FF:000246">
    <property type="entry name" value="CCR4-NOT transcription complex,subunit 7-like"/>
    <property type="match status" value="1"/>
</dbReference>
<keyword evidence="9" id="KW-0540">Nuclease</keyword>
<evidence type="ECO:0000256" key="4">
    <source>
        <dbReference type="ARBA" id="ARBA00004496"/>
    </source>
</evidence>
<dbReference type="InterPro" id="IPR036397">
    <property type="entry name" value="RNaseH_sf"/>
</dbReference>
<dbReference type="SUPFAM" id="SSF53098">
    <property type="entry name" value="Ribonuclease H-like"/>
    <property type="match status" value="1"/>
</dbReference>
<dbReference type="GO" id="GO:0005737">
    <property type="term" value="C:cytoplasm"/>
    <property type="evidence" value="ECO:0007669"/>
    <property type="project" value="UniProtKB-SubCell"/>
</dbReference>
<comment type="subunit">
    <text evidence="6">Component of the CCR4-NOT complex, at least composed of CRR4 and CAF1 proteins.</text>
</comment>
<accession>I1Q2T8</accession>
<keyword evidence="13" id="KW-0694">RNA-binding</keyword>
<evidence type="ECO:0000313" key="19">
    <source>
        <dbReference type="Proteomes" id="UP000007306"/>
    </source>
</evidence>
<evidence type="ECO:0000256" key="9">
    <source>
        <dbReference type="ARBA" id="ARBA00022722"/>
    </source>
</evidence>
<evidence type="ECO:0000256" key="15">
    <source>
        <dbReference type="ARBA" id="ARBA00023163"/>
    </source>
</evidence>
<dbReference type="AlphaFoldDB" id="I1Q2T8"/>
<keyword evidence="19" id="KW-1185">Reference proteome</keyword>
<proteinExistence type="inferred from homology"/>
<dbReference type="GO" id="GO:0004535">
    <property type="term" value="F:poly(A)-specific ribonuclease activity"/>
    <property type="evidence" value="ECO:0007669"/>
    <property type="project" value="UniProtKB-EC"/>
</dbReference>
<keyword evidence="14" id="KW-0805">Transcription regulation</keyword>
<dbReference type="PANTHER" id="PTHR10797">
    <property type="entry name" value="CCR4-NOT TRANSCRIPTION COMPLEX SUBUNIT"/>
    <property type="match status" value="1"/>
</dbReference>
<dbReference type="GO" id="GO:0030014">
    <property type="term" value="C:CCR4-NOT complex"/>
    <property type="evidence" value="ECO:0007669"/>
    <property type="project" value="InterPro"/>
</dbReference>
<comment type="subcellular location">
    <subcellularLocation>
        <location evidence="4">Cytoplasm</location>
    </subcellularLocation>
    <subcellularLocation>
        <location evidence="3">Nucleus</location>
    </subcellularLocation>
</comment>
<evidence type="ECO:0000256" key="6">
    <source>
        <dbReference type="ARBA" id="ARBA00011757"/>
    </source>
</evidence>
<comment type="function">
    <text evidence="17">Ubiquitous transcription factor required for a diverse set of processes. It is a component of the CCR4 complex involved in the control of gene expression.</text>
</comment>
<evidence type="ECO:0000256" key="12">
    <source>
        <dbReference type="ARBA" id="ARBA00022839"/>
    </source>
</evidence>
<evidence type="ECO:0000256" key="3">
    <source>
        <dbReference type="ARBA" id="ARBA00004123"/>
    </source>
</evidence>
<dbReference type="STRING" id="4538.I1Q2T8"/>
<keyword evidence="10" id="KW-0479">Metal-binding</keyword>
<evidence type="ECO:0000256" key="17">
    <source>
        <dbReference type="ARBA" id="ARBA00025148"/>
    </source>
</evidence>